<protein>
    <submittedName>
        <fullName evidence="1">Uncharacterized protein</fullName>
    </submittedName>
</protein>
<evidence type="ECO:0000313" key="1">
    <source>
        <dbReference type="EMBL" id="MFB5737631.1"/>
    </source>
</evidence>
<evidence type="ECO:0000313" key="2">
    <source>
        <dbReference type="Proteomes" id="UP001580391"/>
    </source>
</evidence>
<name>A0ABV5BQR3_9LEPT</name>
<accession>A0ABV5BQR3</accession>
<gene>
    <name evidence="1" type="ORF">ACE5IX_14000</name>
</gene>
<keyword evidence="2" id="KW-1185">Reference proteome</keyword>
<dbReference type="RefSeq" id="WP_375517359.1">
    <property type="nucleotide sequence ID" value="NZ_JBHILI010000008.1"/>
</dbReference>
<dbReference type="Proteomes" id="UP001580391">
    <property type="component" value="Unassembled WGS sequence"/>
</dbReference>
<reference evidence="1 2" key="1">
    <citation type="submission" date="2024-09" db="EMBL/GenBank/DDBJ databases">
        <title>Taxonomic and Genotyping Characterization of Leptospira Strains isolated from Multiple Sources in Colombia highlights the importance of intermediate species.</title>
        <authorList>
            <person name="Torres Higuera L."/>
            <person name="Rojas Tapias D."/>
            <person name="Jimenez Velasquez S."/>
            <person name="Renjifo Ibanez C."/>
        </authorList>
    </citation>
    <scope>NUCLEOTIDE SEQUENCE [LARGE SCALE GENOMIC DNA]</scope>
    <source>
        <strain evidence="1 2">Lep080</strain>
    </source>
</reference>
<sequence>MERNLQLGAGEFWNIVIRYSLVIEGLGCVGKLPTLFWVGAGAVVPRPAERACIIDPDFFPL</sequence>
<comment type="caution">
    <text evidence="1">The sequence shown here is derived from an EMBL/GenBank/DDBJ whole genome shotgun (WGS) entry which is preliminary data.</text>
</comment>
<dbReference type="EMBL" id="JBHILJ010000007">
    <property type="protein sequence ID" value="MFB5737631.1"/>
    <property type="molecule type" value="Genomic_DNA"/>
</dbReference>
<proteinExistence type="predicted"/>
<organism evidence="1 2">
    <name type="scientific">Leptospira wolffii</name>
    <dbReference type="NCBI Taxonomy" id="409998"/>
    <lineage>
        <taxon>Bacteria</taxon>
        <taxon>Pseudomonadati</taxon>
        <taxon>Spirochaetota</taxon>
        <taxon>Spirochaetia</taxon>
        <taxon>Leptospirales</taxon>
        <taxon>Leptospiraceae</taxon>
        <taxon>Leptospira</taxon>
    </lineage>
</organism>